<proteinExistence type="predicted"/>
<evidence type="ECO:0008006" key="4">
    <source>
        <dbReference type="Google" id="ProtNLM"/>
    </source>
</evidence>
<comment type="caution">
    <text evidence="2">The sequence shown here is derived from an EMBL/GenBank/DDBJ whole genome shotgun (WGS) entry which is preliminary data.</text>
</comment>
<dbReference type="EMBL" id="JBBUKT010000002">
    <property type="protein sequence ID" value="MEK7949986.1"/>
    <property type="molecule type" value="Genomic_DNA"/>
</dbReference>
<name>A0ABU9AQP3_9BACT</name>
<reference evidence="2 3" key="1">
    <citation type="submission" date="2024-04" db="EMBL/GenBank/DDBJ databases">
        <title>Luteolibacter sp. isolated from soil.</title>
        <authorList>
            <person name="An J."/>
        </authorList>
    </citation>
    <scope>NUCLEOTIDE SEQUENCE [LARGE SCALE GENOMIC DNA]</scope>
    <source>
        <strain evidence="2 3">Y139</strain>
    </source>
</reference>
<organism evidence="2 3">
    <name type="scientific">Luteolibacter soli</name>
    <dbReference type="NCBI Taxonomy" id="3135280"/>
    <lineage>
        <taxon>Bacteria</taxon>
        <taxon>Pseudomonadati</taxon>
        <taxon>Verrucomicrobiota</taxon>
        <taxon>Verrucomicrobiia</taxon>
        <taxon>Verrucomicrobiales</taxon>
        <taxon>Verrucomicrobiaceae</taxon>
        <taxon>Luteolibacter</taxon>
    </lineage>
</organism>
<keyword evidence="1" id="KW-0732">Signal</keyword>
<keyword evidence="3" id="KW-1185">Reference proteome</keyword>
<protein>
    <recommendedName>
        <fullName evidence="4">Lipoprotein</fullName>
    </recommendedName>
</protein>
<dbReference type="PROSITE" id="PS51257">
    <property type="entry name" value="PROKAR_LIPOPROTEIN"/>
    <property type="match status" value="1"/>
</dbReference>
<feature type="signal peptide" evidence="1">
    <location>
        <begin position="1"/>
        <end position="15"/>
    </location>
</feature>
<accession>A0ABU9AQP3</accession>
<evidence type="ECO:0000256" key="1">
    <source>
        <dbReference type="SAM" id="SignalP"/>
    </source>
</evidence>
<feature type="chain" id="PRO_5045137843" description="Lipoprotein" evidence="1">
    <location>
        <begin position="16"/>
        <end position="117"/>
    </location>
</feature>
<evidence type="ECO:0000313" key="3">
    <source>
        <dbReference type="Proteomes" id="UP001371305"/>
    </source>
</evidence>
<sequence>MKAPLRKLAAQAVLAGVTALSVGCYPAYPPGSAYNTSASGYAPDAKGYNVPYSDSAPQQPAPPPGRYGVDPALVVAGAAAVGLLGYAIGSHHHHDYYYAPGPYRYGPGYYGPRCYPY</sequence>
<dbReference type="RefSeq" id="WP_341403401.1">
    <property type="nucleotide sequence ID" value="NZ_JBBUKT010000002.1"/>
</dbReference>
<evidence type="ECO:0000313" key="2">
    <source>
        <dbReference type="EMBL" id="MEK7949986.1"/>
    </source>
</evidence>
<dbReference type="Proteomes" id="UP001371305">
    <property type="component" value="Unassembled WGS sequence"/>
</dbReference>
<gene>
    <name evidence="2" type="ORF">WKV53_05750</name>
</gene>